<dbReference type="KEGG" id="caml:H6X83_00675"/>
<dbReference type="GO" id="GO:0005737">
    <property type="term" value="C:cytoplasm"/>
    <property type="evidence" value="ECO:0007669"/>
    <property type="project" value="UniProtKB-SubCell"/>
</dbReference>
<dbReference type="EMBL" id="CP060696">
    <property type="protein sequence ID" value="QNO18217.1"/>
    <property type="molecule type" value="Genomic_DNA"/>
</dbReference>
<dbReference type="RefSeq" id="WP_212507282.1">
    <property type="nucleotide sequence ID" value="NZ_CP060696.1"/>
</dbReference>
<evidence type="ECO:0000256" key="3">
    <source>
        <dbReference type="ARBA" id="ARBA00022679"/>
    </source>
</evidence>
<dbReference type="InterPro" id="IPR006464">
    <property type="entry name" value="AcTrfase_RimI/Ard1"/>
</dbReference>
<comment type="similarity">
    <text evidence="1 5">Belongs to the acetyltransferase family. RimI subfamily.</text>
</comment>
<proteinExistence type="inferred from homology"/>
<dbReference type="SUPFAM" id="SSF55729">
    <property type="entry name" value="Acyl-CoA N-acyltransferases (Nat)"/>
    <property type="match status" value="1"/>
</dbReference>
<keyword evidence="3 7" id="KW-0808">Transferase</keyword>
<keyword evidence="8" id="KW-1185">Reference proteome</keyword>
<organism evidence="7 8">
    <name type="scientific">Caproicibacterium amylolyticum</name>
    <dbReference type="NCBI Taxonomy" id="2766537"/>
    <lineage>
        <taxon>Bacteria</taxon>
        <taxon>Bacillati</taxon>
        <taxon>Bacillota</taxon>
        <taxon>Clostridia</taxon>
        <taxon>Eubacteriales</taxon>
        <taxon>Oscillospiraceae</taxon>
        <taxon>Caproicibacterium</taxon>
    </lineage>
</organism>
<evidence type="ECO:0000313" key="7">
    <source>
        <dbReference type="EMBL" id="QNO18217.1"/>
    </source>
</evidence>
<dbReference type="GO" id="GO:0008999">
    <property type="term" value="F:protein-N-terminal-alanine acetyltransferase activity"/>
    <property type="evidence" value="ECO:0007669"/>
    <property type="project" value="UniProtKB-EC"/>
</dbReference>
<dbReference type="AlphaFoldDB" id="A0A7G9WHQ5"/>
<dbReference type="InterPro" id="IPR000182">
    <property type="entry name" value="GNAT_dom"/>
</dbReference>
<evidence type="ECO:0000313" key="8">
    <source>
        <dbReference type="Proteomes" id="UP000516046"/>
    </source>
</evidence>
<keyword evidence="4" id="KW-0012">Acyltransferase</keyword>
<evidence type="ECO:0000256" key="2">
    <source>
        <dbReference type="ARBA" id="ARBA00022490"/>
    </source>
</evidence>
<keyword evidence="7" id="KW-0689">Ribosomal protein</keyword>
<gene>
    <name evidence="7" type="primary">rimI</name>
    <name evidence="7" type="ORF">H6X83_00675</name>
</gene>
<comment type="function">
    <text evidence="5">Acetylates the N-terminal alanine of ribosomal protein bS18.</text>
</comment>
<dbReference type="Gene3D" id="3.40.630.30">
    <property type="match status" value="1"/>
</dbReference>
<dbReference type="PANTHER" id="PTHR43420">
    <property type="entry name" value="ACETYLTRANSFERASE"/>
    <property type="match status" value="1"/>
</dbReference>
<comment type="subcellular location">
    <subcellularLocation>
        <location evidence="5">Cytoplasm</location>
    </subcellularLocation>
</comment>
<protein>
    <recommendedName>
        <fullName evidence="5">[Ribosomal protein bS18]-alanine N-acetyltransferase</fullName>
        <ecNumber evidence="5">2.3.1.266</ecNumber>
    </recommendedName>
</protein>
<keyword evidence="2 5" id="KW-0963">Cytoplasm</keyword>
<feature type="domain" description="N-acetyltransferase" evidence="6">
    <location>
        <begin position="3"/>
        <end position="147"/>
    </location>
</feature>
<dbReference type="EC" id="2.3.1.266" evidence="5"/>
<name>A0A7G9WHQ5_9FIRM</name>
<accession>A0A7G9WHQ5</accession>
<evidence type="ECO:0000259" key="6">
    <source>
        <dbReference type="PROSITE" id="PS51186"/>
    </source>
</evidence>
<dbReference type="CDD" id="cd04301">
    <property type="entry name" value="NAT_SF"/>
    <property type="match status" value="1"/>
</dbReference>
<evidence type="ECO:0000256" key="4">
    <source>
        <dbReference type="ARBA" id="ARBA00023315"/>
    </source>
</evidence>
<dbReference type="GO" id="GO:0005840">
    <property type="term" value="C:ribosome"/>
    <property type="evidence" value="ECO:0007669"/>
    <property type="project" value="UniProtKB-KW"/>
</dbReference>
<dbReference type="PANTHER" id="PTHR43420:SF44">
    <property type="entry name" value="ACETYLTRANSFERASE YPEA"/>
    <property type="match status" value="1"/>
</dbReference>
<evidence type="ECO:0000256" key="5">
    <source>
        <dbReference type="RuleBase" id="RU363094"/>
    </source>
</evidence>
<evidence type="ECO:0000256" key="1">
    <source>
        <dbReference type="ARBA" id="ARBA00005395"/>
    </source>
</evidence>
<dbReference type="InterPro" id="IPR050680">
    <property type="entry name" value="YpeA/RimI_acetyltransf"/>
</dbReference>
<comment type="catalytic activity">
    <reaction evidence="5">
        <text>N-terminal L-alanyl-[ribosomal protein bS18] + acetyl-CoA = N-terminal N(alpha)-acetyl-L-alanyl-[ribosomal protein bS18] + CoA + H(+)</text>
        <dbReference type="Rhea" id="RHEA:43756"/>
        <dbReference type="Rhea" id="RHEA-COMP:10676"/>
        <dbReference type="Rhea" id="RHEA-COMP:10677"/>
        <dbReference type="ChEBI" id="CHEBI:15378"/>
        <dbReference type="ChEBI" id="CHEBI:57287"/>
        <dbReference type="ChEBI" id="CHEBI:57288"/>
        <dbReference type="ChEBI" id="CHEBI:64718"/>
        <dbReference type="ChEBI" id="CHEBI:83683"/>
        <dbReference type="EC" id="2.3.1.266"/>
    </reaction>
</comment>
<dbReference type="InterPro" id="IPR016181">
    <property type="entry name" value="Acyl_CoA_acyltransferase"/>
</dbReference>
<reference evidence="7 8" key="1">
    <citation type="submission" date="2020-08" db="EMBL/GenBank/DDBJ databases">
        <authorList>
            <person name="Ren C."/>
            <person name="Gu Y."/>
            <person name="Xu Y."/>
        </authorList>
    </citation>
    <scope>NUCLEOTIDE SEQUENCE [LARGE SCALE GENOMIC DNA]</scope>
    <source>
        <strain evidence="7 8">LBM18003</strain>
    </source>
</reference>
<dbReference type="PROSITE" id="PS51186">
    <property type="entry name" value="GNAT"/>
    <property type="match status" value="1"/>
</dbReference>
<dbReference type="Proteomes" id="UP000516046">
    <property type="component" value="Chromosome"/>
</dbReference>
<dbReference type="NCBIfam" id="TIGR01575">
    <property type="entry name" value="rimI"/>
    <property type="match status" value="1"/>
</dbReference>
<dbReference type="Pfam" id="PF00583">
    <property type="entry name" value="Acetyltransf_1"/>
    <property type="match status" value="1"/>
</dbReference>
<keyword evidence="7" id="KW-0687">Ribonucleoprotein</keyword>
<sequence length="148" mass="16364">MNLIVVPMAEKHIKAVEEMEQACFPTPWTEDGLRAELTSDTAVFRVALLDGVPAGYGGMHFVCGEGYIDNIAVLPAMRRCGIGKTIVESLINFAERHNGVFVSLEVRESNAPAIALYTKLNFQETGRRRGFYTKPPEDALILTKSFSK</sequence>